<dbReference type="Pfam" id="PF13193">
    <property type="entry name" value="AMP-binding_C"/>
    <property type="match status" value="1"/>
</dbReference>
<dbReference type="GO" id="GO:0016405">
    <property type="term" value="F:CoA-ligase activity"/>
    <property type="evidence" value="ECO:0007669"/>
    <property type="project" value="InterPro"/>
</dbReference>
<dbReference type="Gene3D" id="3.30.300.30">
    <property type="match status" value="1"/>
</dbReference>
<dbReference type="GO" id="GO:0016878">
    <property type="term" value="F:acid-thiol ligase activity"/>
    <property type="evidence" value="ECO:0007669"/>
    <property type="project" value="TreeGrafter"/>
</dbReference>
<dbReference type="Proteomes" id="UP000317355">
    <property type="component" value="Unassembled WGS sequence"/>
</dbReference>
<feature type="domain" description="AMP-dependent synthetase/ligase" evidence="2">
    <location>
        <begin position="24"/>
        <end position="376"/>
    </location>
</feature>
<dbReference type="Gene3D" id="3.40.50.12820">
    <property type="match status" value="1"/>
</dbReference>
<comment type="caution">
    <text evidence="4">The sequence shown here is derived from an EMBL/GenBank/DDBJ whole genome shotgun (WGS) entry which is preliminary data.</text>
</comment>
<dbReference type="EMBL" id="VMRY01000001">
    <property type="protein sequence ID" value="TVT60187.1"/>
    <property type="molecule type" value="Genomic_DNA"/>
</dbReference>
<evidence type="ECO:0000256" key="1">
    <source>
        <dbReference type="ARBA" id="ARBA00022598"/>
    </source>
</evidence>
<dbReference type="PANTHER" id="PTHR43352">
    <property type="entry name" value="ACETYL-COA SYNTHETASE"/>
    <property type="match status" value="1"/>
</dbReference>
<protein>
    <submittedName>
        <fullName evidence="4">Benzoate-CoA ligase family protein</fullName>
    </submittedName>
</protein>
<dbReference type="InterPro" id="IPR011957">
    <property type="entry name" value="Benz_CoA_lig"/>
</dbReference>
<evidence type="ECO:0000259" key="3">
    <source>
        <dbReference type="Pfam" id="PF13193"/>
    </source>
</evidence>
<dbReference type="GO" id="GO:0005524">
    <property type="term" value="F:ATP binding"/>
    <property type="evidence" value="ECO:0007669"/>
    <property type="project" value="InterPro"/>
</dbReference>
<reference evidence="4 5" key="1">
    <citation type="submission" date="2019-07" db="EMBL/GenBank/DDBJ databases">
        <title>The pathways for chlorine oxyanion respiration interact through the shared metabolite chlorate.</title>
        <authorList>
            <person name="Barnum T.P."/>
            <person name="Cheng Y."/>
            <person name="Hill K.A."/>
            <person name="Lucas L.N."/>
            <person name="Carlson H.K."/>
            <person name="Coates J.D."/>
        </authorList>
    </citation>
    <scope>NUCLEOTIDE SEQUENCE [LARGE SCALE GENOMIC DNA]</scope>
    <source>
        <strain evidence="4">BK-3</strain>
    </source>
</reference>
<proteinExistence type="predicted"/>
<feature type="domain" description="AMP-binding enzyme C-terminal" evidence="3">
    <location>
        <begin position="426"/>
        <end position="504"/>
    </location>
</feature>
<dbReference type="InterPro" id="IPR000873">
    <property type="entry name" value="AMP-dep_synth/lig_dom"/>
</dbReference>
<dbReference type="NCBIfam" id="TIGR02262">
    <property type="entry name" value="benz_CoA_lig"/>
    <property type="match status" value="1"/>
</dbReference>
<dbReference type="Gene3D" id="3.40.50.980">
    <property type="match status" value="1"/>
</dbReference>
<organism evidence="4 5">
    <name type="scientific">Sedimenticola thiotaurini</name>
    <dbReference type="NCBI Taxonomy" id="1543721"/>
    <lineage>
        <taxon>Bacteria</taxon>
        <taxon>Pseudomonadati</taxon>
        <taxon>Pseudomonadota</taxon>
        <taxon>Gammaproteobacteria</taxon>
        <taxon>Chromatiales</taxon>
        <taxon>Sedimenticolaceae</taxon>
        <taxon>Sedimenticola</taxon>
    </lineage>
</organism>
<dbReference type="AlphaFoldDB" id="A0A558DGN1"/>
<dbReference type="GO" id="GO:0044550">
    <property type="term" value="P:secondary metabolite biosynthetic process"/>
    <property type="evidence" value="ECO:0007669"/>
    <property type="project" value="TreeGrafter"/>
</dbReference>
<dbReference type="Pfam" id="PF00501">
    <property type="entry name" value="AMP-binding"/>
    <property type="match status" value="1"/>
</dbReference>
<evidence type="ECO:0000313" key="4">
    <source>
        <dbReference type="EMBL" id="TVT60187.1"/>
    </source>
</evidence>
<dbReference type="InterPro" id="IPR045851">
    <property type="entry name" value="AMP-bd_C_sf"/>
</dbReference>
<evidence type="ECO:0000313" key="5">
    <source>
        <dbReference type="Proteomes" id="UP000317355"/>
    </source>
</evidence>
<keyword evidence="1 4" id="KW-0436">Ligase</keyword>
<accession>A0A558DGN1</accession>
<sequence>MPFELELPEMFNAADYFVDRNIREGRGEKTAICCGTNQFSYKDVQAGVNRFGNTLKSLGVRMEERIALLMLDTEVYPQAFFGSIKMGAIPICLNTLMRPKDYEYFLNDSRARVLVIDAHLLPSLEPIRSKLKFLKQVIVVNGEAPAGDLQLSTLWASQSEQLECAPTTPDDACFWLYSSGSTGQPKGTVHLQRDMVYSCETYGKQVLGVKENDVCFSAAKLFFAYGLGNGLYFPFSVGATAVYLPDRPTPEAVFQTIREHRPTIFYGVPTLYASMLEAEGSLDGVRICVSAGEALPADILKRWRERFGVDILDGIGSTELVHIFISNYPNEIHPGSTGRLVPGHEAKIVDEQMQEVPQGEVGTLLVKSGSAAAYYWNKREKTQQTMLGPWLNTGDKFFMDDQGLFFYAGRTDDMLKVGGIWLSPIEVEACIIAHPAVLECAVVAATDPENLVKPKAYVVLKSSHTPSDEMAETIKQHVKSTLAPYKYPRWVEFIDELPKTATGKIKRFKLRIQVDDEN</sequence>
<dbReference type="CDD" id="cd05959">
    <property type="entry name" value="BCL_4HBCL"/>
    <property type="match status" value="1"/>
</dbReference>
<dbReference type="InterPro" id="IPR025110">
    <property type="entry name" value="AMP-bd_C"/>
</dbReference>
<gene>
    <name evidence="4" type="ORF">FHK82_00300</name>
</gene>
<dbReference type="SUPFAM" id="SSF56801">
    <property type="entry name" value="Acetyl-CoA synthetase-like"/>
    <property type="match status" value="1"/>
</dbReference>
<dbReference type="PANTHER" id="PTHR43352:SF1">
    <property type="entry name" value="ANTHRANILATE--COA LIGASE"/>
    <property type="match status" value="1"/>
</dbReference>
<dbReference type="Gene3D" id="2.30.38.10">
    <property type="entry name" value="Luciferase, Domain 3"/>
    <property type="match status" value="1"/>
</dbReference>
<evidence type="ECO:0000259" key="2">
    <source>
        <dbReference type="Pfam" id="PF00501"/>
    </source>
</evidence>
<name>A0A558DGN1_9GAMM</name>